<feature type="compositionally biased region" description="Basic and acidic residues" evidence="1">
    <location>
        <begin position="23"/>
        <end position="34"/>
    </location>
</feature>
<name>A0A484L513_9ASTE</name>
<keyword evidence="2" id="KW-0812">Transmembrane</keyword>
<accession>A0A484L513</accession>
<organism evidence="3 4">
    <name type="scientific">Cuscuta campestris</name>
    <dbReference type="NCBI Taxonomy" id="132261"/>
    <lineage>
        <taxon>Eukaryota</taxon>
        <taxon>Viridiplantae</taxon>
        <taxon>Streptophyta</taxon>
        <taxon>Embryophyta</taxon>
        <taxon>Tracheophyta</taxon>
        <taxon>Spermatophyta</taxon>
        <taxon>Magnoliopsida</taxon>
        <taxon>eudicotyledons</taxon>
        <taxon>Gunneridae</taxon>
        <taxon>Pentapetalae</taxon>
        <taxon>asterids</taxon>
        <taxon>lamiids</taxon>
        <taxon>Solanales</taxon>
        <taxon>Convolvulaceae</taxon>
        <taxon>Cuscuteae</taxon>
        <taxon>Cuscuta</taxon>
        <taxon>Cuscuta subgen. Grammica</taxon>
        <taxon>Cuscuta sect. Cleistogrammica</taxon>
    </lineage>
</organism>
<keyword evidence="4" id="KW-1185">Reference proteome</keyword>
<reference evidence="3 4" key="1">
    <citation type="submission" date="2018-04" db="EMBL/GenBank/DDBJ databases">
        <authorList>
            <person name="Vogel A."/>
        </authorList>
    </citation>
    <scope>NUCLEOTIDE SEQUENCE [LARGE SCALE GENOMIC DNA]</scope>
</reference>
<proteinExistence type="predicted"/>
<evidence type="ECO:0000313" key="3">
    <source>
        <dbReference type="EMBL" id="VFQ71392.1"/>
    </source>
</evidence>
<protein>
    <submittedName>
        <fullName evidence="3">Uncharacterized protein</fullName>
    </submittedName>
</protein>
<dbReference type="AlphaFoldDB" id="A0A484L513"/>
<feature type="transmembrane region" description="Helical" evidence="2">
    <location>
        <begin position="56"/>
        <end position="73"/>
    </location>
</feature>
<keyword evidence="2" id="KW-0472">Membrane</keyword>
<evidence type="ECO:0000256" key="1">
    <source>
        <dbReference type="SAM" id="MobiDB-lite"/>
    </source>
</evidence>
<keyword evidence="2" id="KW-1133">Transmembrane helix</keyword>
<sequence>MSHVQQAKQLDEVNGAKSETTTDDNKKEEGETKNAVKRKNYECTFTKMRLRKRVKMLNLALVVLAGIGIGLYVKNMVRSYGGEADE</sequence>
<gene>
    <name evidence="3" type="ORF">CCAM_LOCUS13168</name>
</gene>
<evidence type="ECO:0000256" key="2">
    <source>
        <dbReference type="SAM" id="Phobius"/>
    </source>
</evidence>
<feature type="region of interest" description="Disordered" evidence="1">
    <location>
        <begin position="1"/>
        <end position="35"/>
    </location>
</feature>
<dbReference type="Proteomes" id="UP000595140">
    <property type="component" value="Unassembled WGS sequence"/>
</dbReference>
<dbReference type="EMBL" id="OOIL02001012">
    <property type="protein sequence ID" value="VFQ71392.1"/>
    <property type="molecule type" value="Genomic_DNA"/>
</dbReference>
<evidence type="ECO:0000313" key="4">
    <source>
        <dbReference type="Proteomes" id="UP000595140"/>
    </source>
</evidence>